<name>A0A0Q0WMV5_9FLAO</name>
<reference evidence="1 2" key="1">
    <citation type="submission" date="2014-09" db="EMBL/GenBank/DDBJ databases">
        <title>Genome sequence of Flavobacterium aquidurense RC62.</title>
        <authorList>
            <person name="Kim J.F."/>
            <person name="Kwak M.-J."/>
        </authorList>
    </citation>
    <scope>NUCLEOTIDE SEQUENCE [LARGE SCALE GENOMIC DNA]</scope>
    <source>
        <strain evidence="1 2">RC62</strain>
    </source>
</reference>
<dbReference type="PROSITE" id="PS51257">
    <property type="entry name" value="PROKAR_LIPOPROTEIN"/>
    <property type="match status" value="1"/>
</dbReference>
<dbReference type="PATRIC" id="fig|362413.3.peg.2220"/>
<gene>
    <name evidence="1" type="ORF">RC62_2279</name>
</gene>
<comment type="caution">
    <text evidence="1">The sequence shown here is derived from an EMBL/GenBank/DDBJ whole genome shotgun (WGS) entry which is preliminary data.</text>
</comment>
<proteinExistence type="predicted"/>
<dbReference type="AlphaFoldDB" id="A0A0Q0WMV5"/>
<organism evidence="1 2">
    <name type="scientific">Flavobacterium aquidurense</name>
    <dbReference type="NCBI Taxonomy" id="362413"/>
    <lineage>
        <taxon>Bacteria</taxon>
        <taxon>Pseudomonadati</taxon>
        <taxon>Bacteroidota</taxon>
        <taxon>Flavobacteriia</taxon>
        <taxon>Flavobacteriales</taxon>
        <taxon>Flavobacteriaceae</taxon>
        <taxon>Flavobacterium</taxon>
    </lineage>
</organism>
<evidence type="ECO:0000313" key="1">
    <source>
        <dbReference type="EMBL" id="KQB37113.1"/>
    </source>
</evidence>
<dbReference type="EMBL" id="JRLF01000015">
    <property type="protein sequence ID" value="KQB37113.1"/>
    <property type="molecule type" value="Genomic_DNA"/>
</dbReference>
<evidence type="ECO:0000313" key="2">
    <source>
        <dbReference type="Proteomes" id="UP000050443"/>
    </source>
</evidence>
<protein>
    <recommendedName>
        <fullName evidence="3">Lipoprotein</fullName>
    </recommendedName>
</protein>
<accession>A0A0Q0WMV5</accession>
<dbReference type="Proteomes" id="UP000050443">
    <property type="component" value="Unassembled WGS sequence"/>
</dbReference>
<sequence>MKNLILSLIVVTLISCNQAKVEKQRKIEVAIDLKSIAGKNIIEVESILGKPDKIEPFLESSTPCKNKPCQKGYYQKDKFEIIFINEKADWITINNLSEYDFDEENIEIFGLKKTEPEFKNPQDLIRWKNIEGINEISIFNDSFGKISYAYIKTSTE</sequence>
<dbReference type="RefSeq" id="WP_055097858.1">
    <property type="nucleotide sequence ID" value="NZ_JRLF01000015.1"/>
</dbReference>
<evidence type="ECO:0008006" key="3">
    <source>
        <dbReference type="Google" id="ProtNLM"/>
    </source>
</evidence>
<dbReference type="OrthoDB" id="9182060at2"/>